<organism evidence="2 3">
    <name type="scientific">Micromonospora tarensis</name>
    <dbReference type="NCBI Taxonomy" id="2806100"/>
    <lineage>
        <taxon>Bacteria</taxon>
        <taxon>Bacillati</taxon>
        <taxon>Actinomycetota</taxon>
        <taxon>Actinomycetes</taxon>
        <taxon>Micromonosporales</taxon>
        <taxon>Micromonosporaceae</taxon>
        <taxon>Micromonospora</taxon>
    </lineage>
</organism>
<comment type="caution">
    <text evidence="2">The sequence shown here is derived from an EMBL/GenBank/DDBJ whole genome shotgun (WGS) entry which is preliminary data.</text>
</comment>
<dbReference type="Proteomes" id="UP000622245">
    <property type="component" value="Unassembled WGS sequence"/>
</dbReference>
<reference evidence="2 3" key="1">
    <citation type="submission" date="2021-01" db="EMBL/GenBank/DDBJ databases">
        <title>Draft genome sequence of Micromonospora sp. strain STR1s_6.</title>
        <authorList>
            <person name="Karlyshev A."/>
            <person name="Jawad R."/>
        </authorList>
    </citation>
    <scope>NUCLEOTIDE SEQUENCE [LARGE SCALE GENOMIC DNA]</scope>
    <source>
        <strain evidence="2 3">STR1S-6</strain>
    </source>
</reference>
<sequence>MRLDAHLPPGVILARNGVDYILVDAAMPALPKRQTALHELGHYLLDHDGDVVKGHVDPNVEAEAELAADLLYQQLDRAAASTPRSSNAARRLISRLRLTCGPSAWWTDRSTDWHVHRLWMTLRTGMPDAVIISTSTAAPVAVEAGGSRQRHRTVIEVHEALRVLRPWCSPQVYASATRRAQRNRLDDDAVKAVAEAATVAVALRRRQASLPPEADESPLLSQRHGPHDVRVEAHRLARVARALHESPLVAAETARWVPVVAATDETGGVSAVGDTPLFPLGASRRDRSARAV</sequence>
<dbReference type="Pfam" id="PF20182">
    <property type="entry name" value="DUF6545"/>
    <property type="match status" value="1"/>
</dbReference>
<dbReference type="RefSeq" id="WP_203147195.1">
    <property type="nucleotide sequence ID" value="NZ_JAEVHL010000012.1"/>
</dbReference>
<evidence type="ECO:0000259" key="1">
    <source>
        <dbReference type="Pfam" id="PF20182"/>
    </source>
</evidence>
<dbReference type="InterPro" id="IPR046675">
    <property type="entry name" value="DUF6545"/>
</dbReference>
<accession>A0ABS1YC25</accession>
<proteinExistence type="predicted"/>
<gene>
    <name evidence="2" type="ORF">JM949_04645</name>
</gene>
<dbReference type="EMBL" id="JAEVHL010000012">
    <property type="protein sequence ID" value="MBM0274786.1"/>
    <property type="molecule type" value="Genomic_DNA"/>
</dbReference>
<evidence type="ECO:0000313" key="3">
    <source>
        <dbReference type="Proteomes" id="UP000622245"/>
    </source>
</evidence>
<feature type="domain" description="DUF6545" evidence="1">
    <location>
        <begin position="104"/>
        <end position="244"/>
    </location>
</feature>
<name>A0ABS1YC25_9ACTN</name>
<keyword evidence="3" id="KW-1185">Reference proteome</keyword>
<dbReference type="Gene3D" id="1.10.10.2910">
    <property type="match status" value="1"/>
</dbReference>
<evidence type="ECO:0000313" key="2">
    <source>
        <dbReference type="EMBL" id="MBM0274786.1"/>
    </source>
</evidence>
<protein>
    <submittedName>
        <fullName evidence="2">ImmA/IrrE family metallo-endopeptidase</fullName>
    </submittedName>
</protein>